<name>A0ABN2L4V5_9MICO</name>
<dbReference type="EMBL" id="BAAAPN010000103">
    <property type="protein sequence ID" value="GAA1775171.1"/>
    <property type="molecule type" value="Genomic_DNA"/>
</dbReference>
<feature type="domain" description="Phosphoribosyltransferase" evidence="2">
    <location>
        <begin position="182"/>
        <end position="230"/>
    </location>
</feature>
<dbReference type="PANTHER" id="PTHR47505">
    <property type="entry name" value="DNA UTILIZATION PROTEIN YHGH"/>
    <property type="match status" value="1"/>
</dbReference>
<dbReference type="Gene3D" id="3.40.50.2020">
    <property type="match status" value="1"/>
</dbReference>
<sequence>MGRRFDVAGLIDLALPRRCAGCGAPLLTLCAECVDAVTGTTFAGGPQPVFPAPAPFGIGPTWVTAAYLPPLSGLIRGYKDGARRDLRTILAVLLTQALVRAAEAVSTRHTGIDVVLSMPSSAASIRARGDHPVRDLVRLAAREAGLPSAEVLRVHGRVRDTAGLDAAGRAGNLAGRMRVRAGDWHGATVILADDILTTGASMAEATRALNATGIEVVGQAAIAATPRRFRPESHSGQGLG</sequence>
<comment type="similarity">
    <text evidence="1">Belongs to the ComF/GntX family.</text>
</comment>
<dbReference type="Pfam" id="PF00156">
    <property type="entry name" value="Pribosyltran"/>
    <property type="match status" value="1"/>
</dbReference>
<evidence type="ECO:0000313" key="3">
    <source>
        <dbReference type="EMBL" id="GAA1775171.1"/>
    </source>
</evidence>
<evidence type="ECO:0000256" key="1">
    <source>
        <dbReference type="ARBA" id="ARBA00008007"/>
    </source>
</evidence>
<reference evidence="3 4" key="1">
    <citation type="journal article" date="2019" name="Int. J. Syst. Evol. Microbiol.">
        <title>The Global Catalogue of Microorganisms (GCM) 10K type strain sequencing project: providing services to taxonomists for standard genome sequencing and annotation.</title>
        <authorList>
            <consortium name="The Broad Institute Genomics Platform"/>
            <consortium name="The Broad Institute Genome Sequencing Center for Infectious Disease"/>
            <person name="Wu L."/>
            <person name="Ma J."/>
        </authorList>
    </citation>
    <scope>NUCLEOTIDE SEQUENCE [LARGE SCALE GENOMIC DNA]</scope>
    <source>
        <strain evidence="3 4">JCM 15591</strain>
    </source>
</reference>
<organism evidence="3 4">
    <name type="scientific">Nostocoides vanveenii</name>
    <dbReference type="NCBI Taxonomy" id="330835"/>
    <lineage>
        <taxon>Bacteria</taxon>
        <taxon>Bacillati</taxon>
        <taxon>Actinomycetota</taxon>
        <taxon>Actinomycetes</taxon>
        <taxon>Micrococcales</taxon>
        <taxon>Intrasporangiaceae</taxon>
        <taxon>Nostocoides</taxon>
    </lineage>
</organism>
<dbReference type="Proteomes" id="UP001501475">
    <property type="component" value="Unassembled WGS sequence"/>
</dbReference>
<accession>A0ABN2L4V5</accession>
<dbReference type="PANTHER" id="PTHR47505:SF1">
    <property type="entry name" value="DNA UTILIZATION PROTEIN YHGH"/>
    <property type="match status" value="1"/>
</dbReference>
<dbReference type="CDD" id="cd06223">
    <property type="entry name" value="PRTases_typeI"/>
    <property type="match status" value="1"/>
</dbReference>
<dbReference type="InterPro" id="IPR051910">
    <property type="entry name" value="ComF/GntX_DNA_util-trans"/>
</dbReference>
<comment type="caution">
    <text evidence="3">The sequence shown here is derived from an EMBL/GenBank/DDBJ whole genome shotgun (WGS) entry which is preliminary data.</text>
</comment>
<protein>
    <submittedName>
        <fullName evidence="3">ComF family protein</fullName>
    </submittedName>
</protein>
<evidence type="ECO:0000259" key="2">
    <source>
        <dbReference type="Pfam" id="PF00156"/>
    </source>
</evidence>
<evidence type="ECO:0000313" key="4">
    <source>
        <dbReference type="Proteomes" id="UP001501475"/>
    </source>
</evidence>
<dbReference type="InterPro" id="IPR000836">
    <property type="entry name" value="PRTase_dom"/>
</dbReference>
<keyword evidence="4" id="KW-1185">Reference proteome</keyword>
<proteinExistence type="inferred from homology"/>
<dbReference type="SUPFAM" id="SSF53271">
    <property type="entry name" value="PRTase-like"/>
    <property type="match status" value="1"/>
</dbReference>
<dbReference type="InterPro" id="IPR029057">
    <property type="entry name" value="PRTase-like"/>
</dbReference>
<gene>
    <name evidence="3" type="ORF">GCM10009810_35120</name>
</gene>
<dbReference type="RefSeq" id="WP_324386933.1">
    <property type="nucleotide sequence ID" value="NZ_BAAAPN010000103.1"/>
</dbReference>